<evidence type="ECO:0000313" key="6">
    <source>
        <dbReference type="EMBL" id="EOY07657.1"/>
    </source>
</evidence>
<dbReference type="HOGENOM" id="CLU_604706_0_0_1"/>
<dbReference type="SUPFAM" id="SSF82153">
    <property type="entry name" value="FAS1 domain"/>
    <property type="match status" value="1"/>
</dbReference>
<dbReference type="Gramene" id="EOY07657">
    <property type="protein sequence ID" value="EOY07657"/>
    <property type="gene ID" value="TCM_022041"/>
</dbReference>
<dbReference type="PANTHER" id="PTHR33985">
    <property type="entry name" value="OS02G0491300 PROTEIN-RELATED"/>
    <property type="match status" value="1"/>
</dbReference>
<organism evidence="6 7">
    <name type="scientific">Theobroma cacao</name>
    <name type="common">Cacao</name>
    <name type="synonym">Cocoa</name>
    <dbReference type="NCBI Taxonomy" id="3641"/>
    <lineage>
        <taxon>Eukaryota</taxon>
        <taxon>Viridiplantae</taxon>
        <taxon>Streptophyta</taxon>
        <taxon>Embryophyta</taxon>
        <taxon>Tracheophyta</taxon>
        <taxon>Spermatophyta</taxon>
        <taxon>Magnoliopsida</taxon>
        <taxon>eudicotyledons</taxon>
        <taxon>Gunneridae</taxon>
        <taxon>Pentapetalae</taxon>
        <taxon>rosids</taxon>
        <taxon>malvids</taxon>
        <taxon>Malvales</taxon>
        <taxon>Malvaceae</taxon>
        <taxon>Byttnerioideae</taxon>
        <taxon>Theobroma</taxon>
    </lineage>
</organism>
<reference evidence="6 7" key="1">
    <citation type="journal article" date="2013" name="Genome Biol.">
        <title>The genome sequence of the most widely cultivated cacao type and its use to identify candidate genes regulating pod color.</title>
        <authorList>
            <person name="Motamayor J.C."/>
            <person name="Mockaitis K."/>
            <person name="Schmutz J."/>
            <person name="Haiminen N."/>
            <person name="Iii D.L."/>
            <person name="Cornejo O."/>
            <person name="Findley S.D."/>
            <person name="Zheng P."/>
            <person name="Utro F."/>
            <person name="Royaert S."/>
            <person name="Saski C."/>
            <person name="Jenkins J."/>
            <person name="Podicheti R."/>
            <person name="Zhao M."/>
            <person name="Scheffler B.E."/>
            <person name="Stack J.C."/>
            <person name="Feltus F.A."/>
            <person name="Mustiga G.M."/>
            <person name="Amores F."/>
            <person name="Phillips W."/>
            <person name="Marelli J.P."/>
            <person name="May G.D."/>
            <person name="Shapiro H."/>
            <person name="Ma J."/>
            <person name="Bustamante C.D."/>
            <person name="Schnell R.J."/>
            <person name="Main D."/>
            <person name="Gilbert D."/>
            <person name="Parida L."/>
            <person name="Kuhn D.N."/>
        </authorList>
    </citation>
    <scope>NUCLEOTIDE SEQUENCE [LARGE SCALE GENOMIC DNA]</scope>
    <source>
        <strain evidence="7">cv. Matina 1-6</strain>
    </source>
</reference>
<keyword evidence="3" id="KW-1133">Transmembrane helix</keyword>
<dbReference type="InterPro" id="IPR036378">
    <property type="entry name" value="FAS1_dom_sf"/>
</dbReference>
<protein>
    <recommendedName>
        <fullName evidence="5">FAS1 domain-containing protein</fullName>
    </recommendedName>
</protein>
<evidence type="ECO:0000256" key="2">
    <source>
        <dbReference type="ARBA" id="ARBA00022974"/>
    </source>
</evidence>
<gene>
    <name evidence="6" type="ORF">TCM_022041</name>
</gene>
<dbReference type="SMART" id="SM00554">
    <property type="entry name" value="FAS1"/>
    <property type="match status" value="1"/>
</dbReference>
<dbReference type="Gene3D" id="2.30.180.10">
    <property type="entry name" value="FAS1 domain"/>
    <property type="match status" value="1"/>
</dbReference>
<evidence type="ECO:0000259" key="5">
    <source>
        <dbReference type="SMART" id="SM00554"/>
    </source>
</evidence>
<feature type="transmembrane region" description="Helical" evidence="3">
    <location>
        <begin position="210"/>
        <end position="232"/>
    </location>
</feature>
<evidence type="ECO:0000256" key="4">
    <source>
        <dbReference type="SAM" id="SignalP"/>
    </source>
</evidence>
<feature type="chain" id="PRO_5001601879" description="FAS1 domain-containing protein" evidence="4">
    <location>
        <begin position="29"/>
        <end position="453"/>
    </location>
</feature>
<keyword evidence="3" id="KW-0472">Membrane</keyword>
<sequence length="453" mass="50694">MAILLSQTLTSTMLLLVTLFALTATTESYCSDAMATSLLSGGFTRFLYTLHARNFTTATRLTYLAPPDSALMNHNLDEDSLRSHISTDGALTYQSLLSLSPNTTLSTLCNNTSLVVGTDGEKVSINDILVAVPNLYVDGSCVVHGVDGPLVPIPSSPPVDDFPKTRMTTMKSRVVPKRQTLQISVYSKFIRRGNPPSVTDKGGKPNNSQFIYFVLVIFFVSRVSIVSGRALFCIDLVMFMYYLFLMLEVETGTFLVVAVMSNLSSNKQETQVTEDYTSWFSNRYGIASAGEEPASLFDMCYLHPVSDLDYPPQETAYQSEHGRRSEYDCRYWLSEYDSCCGGYWGDDLFSAGEYSRNDDGCNEPVVKTEDCDQSEDQYPSYTSYCEEDLSQPDSYYNPWPCHQYCEDEDSCSCSGEEPRNTDGCRLDELGLCHGIFGYFPCLLREQQRNNNTQ</sequence>
<dbReference type="PANTHER" id="PTHR33985:SF15">
    <property type="entry name" value="FASCICLIN-LIKE ARABINOGALACTAN PROTEIN 19"/>
    <property type="match status" value="1"/>
</dbReference>
<dbReference type="InterPro" id="IPR052806">
    <property type="entry name" value="Fasciclin-like_AGP"/>
</dbReference>
<dbReference type="Proteomes" id="UP000026915">
    <property type="component" value="Chromosome 5"/>
</dbReference>
<comment type="similarity">
    <text evidence="1">Belongs to the fasciclin-like AGP family.</text>
</comment>
<evidence type="ECO:0000256" key="1">
    <source>
        <dbReference type="ARBA" id="ARBA00007843"/>
    </source>
</evidence>
<dbReference type="EMBL" id="CM001883">
    <property type="protein sequence ID" value="EOY07657.1"/>
    <property type="molecule type" value="Genomic_DNA"/>
</dbReference>
<keyword evidence="2" id="KW-0654">Proteoglycan</keyword>
<proteinExistence type="inferred from homology"/>
<dbReference type="AlphaFoldDB" id="A0A061ETG9"/>
<keyword evidence="2" id="KW-0325">Glycoprotein</keyword>
<evidence type="ECO:0000256" key="3">
    <source>
        <dbReference type="SAM" id="Phobius"/>
    </source>
</evidence>
<keyword evidence="7" id="KW-1185">Reference proteome</keyword>
<dbReference type="eggNOG" id="ENOG502R7SW">
    <property type="taxonomic scope" value="Eukaryota"/>
</dbReference>
<keyword evidence="3" id="KW-0812">Transmembrane</keyword>
<dbReference type="InterPro" id="IPR000782">
    <property type="entry name" value="FAS1_domain"/>
</dbReference>
<dbReference type="InParanoid" id="A0A061ETG9"/>
<feature type="signal peptide" evidence="4">
    <location>
        <begin position="1"/>
        <end position="28"/>
    </location>
</feature>
<accession>A0A061ETG9</accession>
<keyword evidence="4" id="KW-0732">Signal</keyword>
<feature type="domain" description="FAS1" evidence="5">
    <location>
        <begin position="62"/>
        <end position="153"/>
    </location>
</feature>
<feature type="transmembrane region" description="Helical" evidence="3">
    <location>
        <begin position="239"/>
        <end position="260"/>
    </location>
</feature>
<evidence type="ECO:0000313" key="7">
    <source>
        <dbReference type="Proteomes" id="UP000026915"/>
    </source>
</evidence>
<name>A0A061ETG9_THECC</name>